<feature type="compositionally biased region" description="Basic residues" evidence="2">
    <location>
        <begin position="159"/>
        <end position="171"/>
    </location>
</feature>
<feature type="compositionally biased region" description="Basic residues" evidence="2">
    <location>
        <begin position="612"/>
        <end position="631"/>
    </location>
</feature>
<dbReference type="InterPro" id="IPR038437">
    <property type="entry name" value="GINS_Psf3_sf"/>
</dbReference>
<dbReference type="GeneID" id="24108433"/>
<comment type="similarity">
    <text evidence="1">Belongs to the GINS3/PSF3 family.</text>
</comment>
<feature type="region of interest" description="Disordered" evidence="2">
    <location>
        <begin position="159"/>
        <end position="270"/>
    </location>
</feature>
<organism evidence="4 5">
    <name type="scientific">Pseudozyma hubeiensis (strain SY62)</name>
    <name type="common">Yeast</name>
    <dbReference type="NCBI Taxonomy" id="1305764"/>
    <lineage>
        <taxon>Eukaryota</taxon>
        <taxon>Fungi</taxon>
        <taxon>Dikarya</taxon>
        <taxon>Basidiomycota</taxon>
        <taxon>Ustilaginomycotina</taxon>
        <taxon>Ustilaginomycetes</taxon>
        <taxon>Ustilaginales</taxon>
        <taxon>Ustilaginaceae</taxon>
        <taxon>Pseudozyma</taxon>
    </lineage>
</organism>
<dbReference type="Proteomes" id="UP000014071">
    <property type="component" value="Unassembled WGS sequence"/>
</dbReference>
<reference evidence="5" key="1">
    <citation type="journal article" date="2013" name="Genome Announc.">
        <title>Draft genome sequence of the basidiomycetous yeast-like fungus Pseudozyma hubeiensis SY62, which produces an abundant amount of the biosurfactant mannosylerythritol lipids.</title>
        <authorList>
            <person name="Konishi M."/>
            <person name="Hatada Y."/>
            <person name="Horiuchi J."/>
        </authorList>
    </citation>
    <scope>NUCLEOTIDE SEQUENCE [LARGE SCALE GENOMIC DNA]</scope>
    <source>
        <strain evidence="5">SY62</strain>
    </source>
</reference>
<dbReference type="STRING" id="1305764.R9P2U5"/>
<feature type="compositionally biased region" description="Low complexity" evidence="2">
    <location>
        <begin position="342"/>
        <end position="352"/>
    </location>
</feature>
<name>R9P2U5_PSEHS</name>
<gene>
    <name evidence="4" type="ORF">PHSY_003143</name>
</gene>
<dbReference type="GO" id="GO:0000811">
    <property type="term" value="C:GINS complex"/>
    <property type="evidence" value="ECO:0007669"/>
    <property type="project" value="UniProtKB-UniRule"/>
</dbReference>
<evidence type="ECO:0000256" key="1">
    <source>
        <dbReference type="RuleBase" id="RU367161"/>
    </source>
</evidence>
<dbReference type="SUPFAM" id="SSF160059">
    <property type="entry name" value="PriA/YqbF domain"/>
    <property type="match status" value="1"/>
</dbReference>
<dbReference type="HOGENOM" id="CLU_024076_0_0_1"/>
<feature type="region of interest" description="Disordered" evidence="2">
    <location>
        <begin position="328"/>
        <end position="354"/>
    </location>
</feature>
<feature type="compositionally biased region" description="Basic and acidic residues" evidence="2">
    <location>
        <begin position="506"/>
        <end position="524"/>
    </location>
</feature>
<dbReference type="InterPro" id="IPR055221">
    <property type="entry name" value="PSF3_N"/>
</dbReference>
<comment type="function">
    <text evidence="1">The GINS complex plays an essential role in the initiation of DNA replication.</text>
</comment>
<feature type="region of interest" description="Disordered" evidence="2">
    <location>
        <begin position="506"/>
        <end position="709"/>
    </location>
</feature>
<protein>
    <recommendedName>
        <fullName evidence="1">DNA replication complex GINS protein PSF3</fullName>
    </recommendedName>
</protein>
<dbReference type="RefSeq" id="XP_012189154.1">
    <property type="nucleotide sequence ID" value="XM_012333764.1"/>
</dbReference>
<feature type="compositionally biased region" description="Low complexity" evidence="2">
    <location>
        <begin position="586"/>
        <end position="596"/>
    </location>
</feature>
<evidence type="ECO:0000259" key="3">
    <source>
        <dbReference type="Pfam" id="PF22466"/>
    </source>
</evidence>
<evidence type="ECO:0000313" key="4">
    <source>
        <dbReference type="EMBL" id="GAC95567.1"/>
    </source>
</evidence>
<dbReference type="AlphaFoldDB" id="R9P2U5"/>
<dbReference type="OrthoDB" id="10251744at2759"/>
<comment type="subunit">
    <text evidence="1">Component of the GINS complex.</text>
</comment>
<dbReference type="InterPro" id="IPR010492">
    <property type="entry name" value="GINS_Psf3"/>
</dbReference>
<dbReference type="GO" id="GO:1902975">
    <property type="term" value="P:mitotic DNA replication initiation"/>
    <property type="evidence" value="ECO:0007669"/>
    <property type="project" value="TreeGrafter"/>
</dbReference>
<keyword evidence="1" id="KW-0235">DNA replication</keyword>
<sequence length="709" mass="78054">MDHNYWNVDDFIADSQRLPCTFNIDVPNMGQMQSTEERDIKALSRVELPFWLAELMALNNIVSINKPKSFSTRVKAALDANPTSVQLRNQNIHWVQFALRSQLPSSEEFSCKRLPRSRNSSSLLRKEGLQVWTLLIEEPAAVAASSDEISWQNFRLPKKKTTRRDKKRQRLHRFDSDHDDEDGSDRTIRVKQEGETVMDGETEGLDSEADEAVGLSESSSEESNASEDENGEDLASASQIKVEESTDSSASVHRKRGRPKHTQVESSISSVHTIAKAIRKRADLSSDVPMDAFDSAHNISPAPLTYKETVRLVRLISMIFRFPKSSRRIVRRRSRSDQDQTPSASSSASPSSMAIPITTEASTSTHQPLPPHHLLPRSSSRKHRILAKIHQEDASRDSPAILKLIALIPAALPARIDCADWIVDLAVKARRDEYGNVFLPNSAYSSVKGEEMGASLEVERSDSVDAVGGGVEGEEVKVTRSVRQRSGMEAPSIPLPGFWKRRGEGEKAKVEGVDDTESLKKEQEVSAIGVDGQGQTPGRETDQVHAVIRPPNSSDPAIIPALHPAASISEQDSASHPPSSSPPPSSGHTTSSSASGRRTVNLSKVLAERMREKRHAKTLLLRTHHSLRKKKSCEDRDAPVTADEDGEDQDSVDDETLRNTIANRGGPRTVVGIDGSEEGVQRDGPKEGPVPGEQEDLKVKEEEIEISAS</sequence>
<keyword evidence="1" id="KW-0539">Nucleus</keyword>
<feature type="compositionally biased region" description="Basic and acidic residues" evidence="2">
    <location>
        <begin position="184"/>
        <end position="194"/>
    </location>
</feature>
<dbReference type="CDD" id="cd21693">
    <property type="entry name" value="GINS_B_Psf3"/>
    <property type="match status" value="1"/>
</dbReference>
<evidence type="ECO:0000256" key="2">
    <source>
        <dbReference type="SAM" id="MobiDB-lite"/>
    </source>
</evidence>
<accession>R9P2U5</accession>
<dbReference type="eggNOG" id="KOG1106">
    <property type="taxonomic scope" value="Eukaryota"/>
</dbReference>
<keyword evidence="5" id="KW-1185">Reference proteome</keyword>
<dbReference type="EMBL" id="DF238795">
    <property type="protein sequence ID" value="GAC95567.1"/>
    <property type="molecule type" value="Genomic_DNA"/>
</dbReference>
<feature type="compositionally biased region" description="Acidic residues" evidence="2">
    <location>
        <begin position="196"/>
        <end position="211"/>
    </location>
</feature>
<feature type="compositionally biased region" description="Acidic residues" evidence="2">
    <location>
        <begin position="642"/>
        <end position="654"/>
    </location>
</feature>
<evidence type="ECO:0000313" key="5">
    <source>
        <dbReference type="Proteomes" id="UP000014071"/>
    </source>
</evidence>
<feature type="compositionally biased region" description="Basic residues" evidence="2">
    <location>
        <begin position="252"/>
        <end position="261"/>
    </location>
</feature>
<proteinExistence type="inferred from homology"/>
<dbReference type="Pfam" id="PF22466">
    <property type="entry name" value="PSF3_N"/>
    <property type="match status" value="1"/>
</dbReference>
<dbReference type="PANTHER" id="PTHR22768">
    <property type="entry name" value="DNA REPLICATION COMPLEX GINS PROTEIN PSF3"/>
    <property type="match status" value="1"/>
</dbReference>
<dbReference type="PANTHER" id="PTHR22768:SF0">
    <property type="entry name" value="DNA REPLICATION COMPLEX GINS PROTEIN PSF3"/>
    <property type="match status" value="1"/>
</dbReference>
<dbReference type="Gene3D" id="1.20.58.2050">
    <property type="match status" value="1"/>
</dbReference>
<feature type="domain" description="DNA replication complex GINS protein PSF3 N-terminal" evidence="3">
    <location>
        <begin position="6"/>
        <end position="57"/>
    </location>
</feature>
<comment type="subcellular location">
    <subcellularLocation>
        <location evidence="1">Nucleus</location>
    </subcellularLocation>
</comment>